<keyword evidence="2" id="KW-1185">Reference proteome</keyword>
<name>A0ABV7SUD0_9SPHN</name>
<sequence>MSGDLVAKPHEVHDDAQEVLSFWFEEVPPERCFARDAALDAAIADRFARIRDEVVAGEAHGWRGDAETLVAAVIAADQFSRHLFRGSAEAFAGDALALNLAREAMRQGWDRELTVEQRTFLYMPLMHAEDRAAQAESIAAFEALGDADNLKFARDHEAVIARFGRYPGRNAALGRVSTAEEVAFLAGGGADW</sequence>
<proteinExistence type="predicted"/>
<reference evidence="2" key="1">
    <citation type="journal article" date="2019" name="Int. J. Syst. Evol. Microbiol.">
        <title>The Global Catalogue of Microorganisms (GCM) 10K type strain sequencing project: providing services to taxonomists for standard genome sequencing and annotation.</title>
        <authorList>
            <consortium name="The Broad Institute Genomics Platform"/>
            <consortium name="The Broad Institute Genome Sequencing Center for Infectious Disease"/>
            <person name="Wu L."/>
            <person name="Ma J."/>
        </authorList>
    </citation>
    <scope>NUCLEOTIDE SEQUENCE [LARGE SCALE GENOMIC DNA]</scope>
    <source>
        <strain evidence="2">KCTC 42739</strain>
    </source>
</reference>
<dbReference type="RefSeq" id="WP_261294820.1">
    <property type="nucleotide sequence ID" value="NZ_JANQBK010000010.1"/>
</dbReference>
<dbReference type="Gene3D" id="1.20.58.320">
    <property type="entry name" value="TPR-like"/>
    <property type="match status" value="1"/>
</dbReference>
<accession>A0ABV7SUD0</accession>
<gene>
    <name evidence="1" type="ORF">ACFONA_10560</name>
</gene>
<dbReference type="SUPFAM" id="SSF48452">
    <property type="entry name" value="TPR-like"/>
    <property type="match status" value="1"/>
</dbReference>
<dbReference type="InterPro" id="IPR010323">
    <property type="entry name" value="DUF924"/>
</dbReference>
<evidence type="ECO:0000313" key="2">
    <source>
        <dbReference type="Proteomes" id="UP001595713"/>
    </source>
</evidence>
<dbReference type="Pfam" id="PF06041">
    <property type="entry name" value="DUF924"/>
    <property type="match status" value="1"/>
</dbReference>
<dbReference type="EMBL" id="JBHRXP010000004">
    <property type="protein sequence ID" value="MFC3580604.1"/>
    <property type="molecule type" value="Genomic_DNA"/>
</dbReference>
<dbReference type="Proteomes" id="UP001595713">
    <property type="component" value="Unassembled WGS sequence"/>
</dbReference>
<dbReference type="Gene3D" id="1.25.40.10">
    <property type="entry name" value="Tetratricopeptide repeat domain"/>
    <property type="match status" value="1"/>
</dbReference>
<evidence type="ECO:0000313" key="1">
    <source>
        <dbReference type="EMBL" id="MFC3580604.1"/>
    </source>
</evidence>
<organism evidence="1 2">
    <name type="scientific">Sphingomonas hylomeconis</name>
    <dbReference type="NCBI Taxonomy" id="1395958"/>
    <lineage>
        <taxon>Bacteria</taxon>
        <taxon>Pseudomonadati</taxon>
        <taxon>Pseudomonadota</taxon>
        <taxon>Alphaproteobacteria</taxon>
        <taxon>Sphingomonadales</taxon>
        <taxon>Sphingomonadaceae</taxon>
        <taxon>Sphingomonas</taxon>
    </lineage>
</organism>
<dbReference type="InterPro" id="IPR011990">
    <property type="entry name" value="TPR-like_helical_dom_sf"/>
</dbReference>
<protein>
    <submittedName>
        <fullName evidence="1">DUF924 family protein</fullName>
    </submittedName>
</protein>
<comment type="caution">
    <text evidence="1">The sequence shown here is derived from an EMBL/GenBank/DDBJ whole genome shotgun (WGS) entry which is preliminary data.</text>
</comment>